<dbReference type="GeneID" id="97609752"/>
<reference evidence="2 3" key="1">
    <citation type="submission" date="2018-05" db="EMBL/GenBank/DDBJ databases">
        <title>Draft genome of Methanospirillum stamsii Pt1.</title>
        <authorList>
            <person name="Dueholm M.S."/>
            <person name="Nielsen P.H."/>
            <person name="Bakmann L.F."/>
            <person name="Otzen D.E."/>
        </authorList>
    </citation>
    <scope>NUCLEOTIDE SEQUENCE [LARGE SCALE GENOMIC DNA]</scope>
    <source>
        <strain evidence="2 3">Pt1</strain>
    </source>
</reference>
<dbReference type="OrthoDB" id="73564at2157"/>
<feature type="domain" description="Glutaredoxin" evidence="1">
    <location>
        <begin position="4"/>
        <end position="37"/>
    </location>
</feature>
<gene>
    <name evidence="2" type="ORF">DLD82_04250</name>
</gene>
<dbReference type="InterPro" id="IPR036249">
    <property type="entry name" value="Thioredoxin-like_sf"/>
</dbReference>
<organism evidence="2 3">
    <name type="scientific">Methanospirillum stamsii</name>
    <dbReference type="NCBI Taxonomy" id="1277351"/>
    <lineage>
        <taxon>Archaea</taxon>
        <taxon>Methanobacteriati</taxon>
        <taxon>Methanobacteriota</taxon>
        <taxon>Stenosarchaea group</taxon>
        <taxon>Methanomicrobia</taxon>
        <taxon>Methanomicrobiales</taxon>
        <taxon>Methanospirillaceae</taxon>
        <taxon>Methanospirillum</taxon>
    </lineage>
</organism>
<dbReference type="SUPFAM" id="SSF52833">
    <property type="entry name" value="Thioredoxin-like"/>
    <property type="match status" value="1"/>
</dbReference>
<dbReference type="EMBL" id="QGMZ01000010">
    <property type="protein sequence ID" value="PWR75353.1"/>
    <property type="molecule type" value="Genomic_DNA"/>
</dbReference>
<evidence type="ECO:0000259" key="1">
    <source>
        <dbReference type="Pfam" id="PF00462"/>
    </source>
</evidence>
<evidence type="ECO:0000313" key="2">
    <source>
        <dbReference type="EMBL" id="PWR75353.1"/>
    </source>
</evidence>
<dbReference type="PROSITE" id="PS51354">
    <property type="entry name" value="GLUTAREDOXIN_2"/>
    <property type="match status" value="1"/>
</dbReference>
<sequence>MKPVVFTLEVCPNCERLKEKLTEAGIEYEERDMQDKMSMVDLRVLGCFAREAPVLLIGKRAYEFKEILSEDGDFQPGILAALRS</sequence>
<name>A0A2V2NJ47_9EURY</name>
<proteinExistence type="predicted"/>
<dbReference type="AlphaFoldDB" id="A0A2V2NJ47"/>
<protein>
    <submittedName>
        <fullName evidence="2">NrdH-redoxin</fullName>
    </submittedName>
</protein>
<accession>A0A2V2NJ47</accession>
<dbReference type="Proteomes" id="UP000245934">
    <property type="component" value="Unassembled WGS sequence"/>
</dbReference>
<dbReference type="InterPro" id="IPR002109">
    <property type="entry name" value="Glutaredoxin"/>
</dbReference>
<dbReference type="Gene3D" id="3.40.30.10">
    <property type="entry name" value="Glutaredoxin"/>
    <property type="match status" value="1"/>
</dbReference>
<evidence type="ECO:0000313" key="3">
    <source>
        <dbReference type="Proteomes" id="UP000245934"/>
    </source>
</evidence>
<dbReference type="RefSeq" id="WP_109939872.1">
    <property type="nucleotide sequence ID" value="NZ_CP176366.1"/>
</dbReference>
<comment type="caution">
    <text evidence="2">The sequence shown here is derived from an EMBL/GenBank/DDBJ whole genome shotgun (WGS) entry which is preliminary data.</text>
</comment>
<keyword evidence="3" id="KW-1185">Reference proteome</keyword>
<dbReference type="Pfam" id="PF00462">
    <property type="entry name" value="Glutaredoxin"/>
    <property type="match status" value="1"/>
</dbReference>